<keyword evidence="4" id="KW-1185">Reference proteome</keyword>
<feature type="transmembrane region" description="Helical" evidence="1">
    <location>
        <begin position="39"/>
        <end position="58"/>
    </location>
</feature>
<sequence length="281" mass="31220">MPGKCSKALLNACDILVHAPSIFTHFISTWSYLMEKKTLIAAFTIALFFLADYGWPLIGYSGGQEGLLYVAVKLLNRSFWYILLPIAALALLYRGSPQPGNMLGLQKGAREGLQMAFLSTLPMLLGLGGLANFNATWQWEPFILSVALAAFSEEILYRGFLFGQLHRQAGWPFALAAGFGAVVFGLGHLYQGHGFWDTFGIFAVTFAGGLWFAWLYKAWGYNLWVPIGLHFLMNFYWMVFESGTNALGGVWPNVFRAATIAITVIWTVRRQKAAPQLQPAD</sequence>
<evidence type="ECO:0000256" key="1">
    <source>
        <dbReference type="SAM" id="Phobius"/>
    </source>
</evidence>
<feature type="domain" description="CAAX prenyl protease 2/Lysostaphin resistance protein A-like" evidence="2">
    <location>
        <begin position="137"/>
        <end position="235"/>
    </location>
</feature>
<dbReference type="InterPro" id="IPR052710">
    <property type="entry name" value="CAAX_protease"/>
</dbReference>
<keyword evidence="1" id="KW-0472">Membrane</keyword>
<evidence type="ECO:0000313" key="3">
    <source>
        <dbReference type="EMBL" id="TXB64188.1"/>
    </source>
</evidence>
<feature type="transmembrane region" description="Helical" evidence="1">
    <location>
        <begin position="115"/>
        <end position="133"/>
    </location>
</feature>
<organism evidence="3 4">
    <name type="scientific">Phaeodactylibacter luteus</name>
    <dbReference type="NCBI Taxonomy" id="1564516"/>
    <lineage>
        <taxon>Bacteria</taxon>
        <taxon>Pseudomonadati</taxon>
        <taxon>Bacteroidota</taxon>
        <taxon>Saprospiria</taxon>
        <taxon>Saprospirales</taxon>
        <taxon>Haliscomenobacteraceae</taxon>
        <taxon>Phaeodactylibacter</taxon>
    </lineage>
</organism>
<feature type="transmembrane region" description="Helical" evidence="1">
    <location>
        <begin position="78"/>
        <end position="95"/>
    </location>
</feature>
<protein>
    <submittedName>
        <fullName evidence="3">CPBP family intramembrane metalloprotease</fullName>
    </submittedName>
</protein>
<dbReference type="Pfam" id="PF02517">
    <property type="entry name" value="Rce1-like"/>
    <property type="match status" value="1"/>
</dbReference>
<feature type="transmembrane region" description="Helical" evidence="1">
    <location>
        <begin position="223"/>
        <end position="240"/>
    </location>
</feature>
<dbReference type="GO" id="GO:0080120">
    <property type="term" value="P:CAAX-box protein maturation"/>
    <property type="evidence" value="ECO:0007669"/>
    <property type="project" value="UniProtKB-ARBA"/>
</dbReference>
<feature type="transmembrane region" description="Helical" evidence="1">
    <location>
        <begin position="196"/>
        <end position="216"/>
    </location>
</feature>
<gene>
    <name evidence="3" type="ORF">FRY97_07805</name>
</gene>
<feature type="transmembrane region" description="Helical" evidence="1">
    <location>
        <begin position="169"/>
        <end position="190"/>
    </location>
</feature>
<keyword evidence="3" id="KW-0645">Protease</keyword>
<name>A0A5C6RPD0_9BACT</name>
<feature type="transmembrane region" description="Helical" evidence="1">
    <location>
        <begin position="139"/>
        <end position="157"/>
    </location>
</feature>
<dbReference type="AlphaFoldDB" id="A0A5C6RPD0"/>
<reference evidence="3 4" key="1">
    <citation type="submission" date="2019-08" db="EMBL/GenBank/DDBJ databases">
        <title>Genome of Phaeodactylibacter luteus.</title>
        <authorList>
            <person name="Bowman J.P."/>
        </authorList>
    </citation>
    <scope>NUCLEOTIDE SEQUENCE [LARGE SCALE GENOMIC DNA]</scope>
    <source>
        <strain evidence="3 4">KCTC 42180</strain>
    </source>
</reference>
<feature type="transmembrane region" description="Helical" evidence="1">
    <location>
        <begin position="246"/>
        <end position="268"/>
    </location>
</feature>
<evidence type="ECO:0000259" key="2">
    <source>
        <dbReference type="Pfam" id="PF02517"/>
    </source>
</evidence>
<comment type="caution">
    <text evidence="3">The sequence shown here is derived from an EMBL/GenBank/DDBJ whole genome shotgun (WGS) entry which is preliminary data.</text>
</comment>
<dbReference type="GO" id="GO:0006508">
    <property type="term" value="P:proteolysis"/>
    <property type="evidence" value="ECO:0007669"/>
    <property type="project" value="UniProtKB-KW"/>
</dbReference>
<accession>A0A5C6RPD0</accession>
<dbReference type="GO" id="GO:0008237">
    <property type="term" value="F:metallopeptidase activity"/>
    <property type="evidence" value="ECO:0007669"/>
    <property type="project" value="UniProtKB-KW"/>
</dbReference>
<dbReference type="PANTHER" id="PTHR36435">
    <property type="entry name" value="SLR1288 PROTEIN"/>
    <property type="match status" value="1"/>
</dbReference>
<keyword evidence="3" id="KW-0482">Metalloprotease</keyword>
<dbReference type="GO" id="GO:0004175">
    <property type="term" value="F:endopeptidase activity"/>
    <property type="evidence" value="ECO:0007669"/>
    <property type="project" value="UniProtKB-ARBA"/>
</dbReference>
<keyword evidence="1" id="KW-1133">Transmembrane helix</keyword>
<dbReference type="OrthoDB" id="6301065at2"/>
<dbReference type="EMBL" id="VOOR01000012">
    <property type="protein sequence ID" value="TXB64188.1"/>
    <property type="molecule type" value="Genomic_DNA"/>
</dbReference>
<proteinExistence type="predicted"/>
<dbReference type="Proteomes" id="UP000321580">
    <property type="component" value="Unassembled WGS sequence"/>
</dbReference>
<keyword evidence="3" id="KW-0378">Hydrolase</keyword>
<evidence type="ECO:0000313" key="4">
    <source>
        <dbReference type="Proteomes" id="UP000321580"/>
    </source>
</evidence>
<dbReference type="InterPro" id="IPR003675">
    <property type="entry name" value="Rce1/LyrA-like_dom"/>
</dbReference>
<keyword evidence="1" id="KW-0812">Transmembrane</keyword>
<dbReference type="PANTHER" id="PTHR36435:SF1">
    <property type="entry name" value="CAAX AMINO TERMINAL PROTEASE FAMILY PROTEIN"/>
    <property type="match status" value="1"/>
</dbReference>